<proteinExistence type="predicted"/>
<name>A0A2P9AHE3_9HYPH</name>
<evidence type="ECO:0000313" key="1">
    <source>
        <dbReference type="EMBL" id="SJM30554.1"/>
    </source>
</evidence>
<dbReference type="Proteomes" id="UP000245698">
    <property type="component" value="Unassembled WGS sequence"/>
</dbReference>
<protein>
    <submittedName>
        <fullName evidence="1">Uncharacterized protein</fullName>
    </submittedName>
</protein>
<organism evidence="1 2">
    <name type="scientific">Mesorhizobium delmotii</name>
    <dbReference type="NCBI Taxonomy" id="1631247"/>
    <lineage>
        <taxon>Bacteria</taxon>
        <taxon>Pseudomonadati</taxon>
        <taxon>Pseudomonadota</taxon>
        <taxon>Alphaproteobacteria</taxon>
        <taxon>Hyphomicrobiales</taxon>
        <taxon>Phyllobacteriaceae</taxon>
        <taxon>Mesorhizobium</taxon>
    </lineage>
</organism>
<reference evidence="2" key="1">
    <citation type="submission" date="2016-12" db="EMBL/GenBank/DDBJ databases">
        <authorList>
            <person name="Brunel B."/>
        </authorList>
    </citation>
    <scope>NUCLEOTIDE SEQUENCE [LARGE SCALE GENOMIC DNA]</scope>
</reference>
<dbReference type="EMBL" id="FUIG01000022">
    <property type="protein sequence ID" value="SJM30554.1"/>
    <property type="molecule type" value="Genomic_DNA"/>
</dbReference>
<evidence type="ECO:0000313" key="2">
    <source>
        <dbReference type="Proteomes" id="UP000245698"/>
    </source>
</evidence>
<dbReference type="AlphaFoldDB" id="A0A2P9AHE3"/>
<sequence length="62" mass="6812">MAGDHEKQQDAKPELIAARTIVALRSRGLRAAKLWVPVDFRGRRGLGKIAAASSRQGQNCKR</sequence>
<keyword evidence="2" id="KW-1185">Reference proteome</keyword>
<accession>A0A2P9AHE3</accession>
<gene>
    <name evidence="1" type="ORF">BQ8482_160029</name>
</gene>